<accession>A0A8E2IUG9</accession>
<evidence type="ECO:0000313" key="13">
    <source>
        <dbReference type="EMBL" id="VAZ92225.1"/>
    </source>
</evidence>
<dbReference type="InterPro" id="IPR022645">
    <property type="entry name" value="SecD/SecF_bac"/>
</dbReference>
<dbReference type="PANTHER" id="PTHR30081:SF8">
    <property type="entry name" value="PROTEIN TRANSLOCASE SUBUNIT SECF"/>
    <property type="match status" value="1"/>
</dbReference>
<proteinExistence type="inferred from homology"/>
<dbReference type="GO" id="GO:0043952">
    <property type="term" value="P:protein transport by the Sec complex"/>
    <property type="evidence" value="ECO:0007669"/>
    <property type="project" value="UniProtKB-UniRule"/>
</dbReference>
<dbReference type="InterPro" id="IPR055344">
    <property type="entry name" value="SecD_SecF_C_bact"/>
</dbReference>
<feature type="transmembrane region" description="Helical" evidence="9">
    <location>
        <begin position="207"/>
        <end position="228"/>
    </location>
</feature>
<dbReference type="Gene3D" id="1.20.1640.10">
    <property type="entry name" value="Multidrug efflux transporter AcrB transmembrane domain"/>
    <property type="match status" value="1"/>
</dbReference>
<comment type="caution">
    <text evidence="12">The sequence shown here is derived from an EMBL/GenBank/DDBJ whole genome shotgun (WGS) entry which is preliminary data.</text>
</comment>
<keyword evidence="6 9" id="KW-1133">Transmembrane helix</keyword>
<reference evidence="12 14" key="1">
    <citation type="submission" date="2017-02" db="EMBL/GenBank/DDBJ databases">
        <title>Mycobacterium kansasii genomes.</title>
        <authorList>
            <person name="Borowka P."/>
            <person name="Strapagiel D."/>
            <person name="Marciniak B."/>
            <person name="Lach J."/>
            <person name="Bakula Z."/>
            <person name="Van Ingen J."/>
            <person name="Safianowska A."/>
            <person name="Brzostek A."/>
            <person name="Dziadek J."/>
            <person name="Jagielski T."/>
        </authorList>
    </citation>
    <scope>NUCLEOTIDE SEQUENCE [LARGE SCALE GENOMIC DNA]</scope>
    <source>
        <strain evidence="12 14">12MK</strain>
    </source>
</reference>
<evidence type="ECO:0000256" key="10">
    <source>
        <dbReference type="SAM" id="MobiDB-lite"/>
    </source>
</evidence>
<feature type="transmembrane region" description="Helical" evidence="9">
    <location>
        <begin position="319"/>
        <end position="342"/>
    </location>
</feature>
<dbReference type="GO" id="GO:0065002">
    <property type="term" value="P:intracellular protein transmembrane transport"/>
    <property type="evidence" value="ECO:0007669"/>
    <property type="project" value="UniProtKB-UniRule"/>
</dbReference>
<dbReference type="Proteomes" id="UP000192335">
    <property type="component" value="Unassembled WGS sequence"/>
</dbReference>
<keyword evidence="15" id="KW-1185">Reference proteome</keyword>
<organism evidence="12 14">
    <name type="scientific">Mycobacterium persicum</name>
    <dbReference type="NCBI Taxonomy" id="1487726"/>
    <lineage>
        <taxon>Bacteria</taxon>
        <taxon>Bacillati</taxon>
        <taxon>Actinomycetota</taxon>
        <taxon>Actinomycetes</taxon>
        <taxon>Mycobacteriales</taxon>
        <taxon>Mycobacteriaceae</taxon>
        <taxon>Mycobacterium</taxon>
    </lineage>
</organism>
<dbReference type="InterPro" id="IPR048634">
    <property type="entry name" value="SecD_SecF_C"/>
</dbReference>
<protein>
    <recommendedName>
        <fullName evidence="9">Protein-export membrane protein SecF</fullName>
    </recommendedName>
</protein>
<evidence type="ECO:0000256" key="2">
    <source>
        <dbReference type="ARBA" id="ARBA00022448"/>
    </source>
</evidence>
<feature type="region of interest" description="Disordered" evidence="10">
    <location>
        <begin position="1"/>
        <end position="31"/>
    </location>
</feature>
<feature type="region of interest" description="Disordered" evidence="10">
    <location>
        <begin position="360"/>
        <end position="434"/>
    </location>
</feature>
<evidence type="ECO:0000256" key="5">
    <source>
        <dbReference type="ARBA" id="ARBA00022927"/>
    </source>
</evidence>
<evidence type="ECO:0000256" key="1">
    <source>
        <dbReference type="ARBA" id="ARBA00004651"/>
    </source>
</evidence>
<dbReference type="EMBL" id="MWQA01000001">
    <property type="protein sequence ID" value="ORC09460.1"/>
    <property type="molecule type" value="Genomic_DNA"/>
</dbReference>
<feature type="compositionally biased region" description="Low complexity" evidence="10">
    <location>
        <begin position="378"/>
        <end position="389"/>
    </location>
</feature>
<comment type="subcellular location">
    <subcellularLocation>
        <location evidence="1 9">Cell membrane</location>
        <topology evidence="1 9">Multi-pass membrane protein</topology>
    </subcellularLocation>
</comment>
<evidence type="ECO:0000313" key="15">
    <source>
        <dbReference type="Proteomes" id="UP000271464"/>
    </source>
</evidence>
<dbReference type="PANTHER" id="PTHR30081">
    <property type="entry name" value="PROTEIN-EXPORT MEMBRANE PROTEIN SEC"/>
    <property type="match status" value="1"/>
</dbReference>
<dbReference type="NCBIfam" id="TIGR00916">
    <property type="entry name" value="2A0604s01"/>
    <property type="match status" value="1"/>
</dbReference>
<dbReference type="GO" id="GO:0006605">
    <property type="term" value="P:protein targeting"/>
    <property type="evidence" value="ECO:0007669"/>
    <property type="project" value="UniProtKB-UniRule"/>
</dbReference>
<comment type="function">
    <text evidence="9">Part of the Sec protein translocase complex. Interacts with the SecYEG preprotein conducting channel. SecDF uses the proton motive force (PMF) to complete protein translocation after the ATP-dependent function of SecA.</text>
</comment>
<keyword evidence="8 9" id="KW-0472">Membrane</keyword>
<dbReference type="RefSeq" id="WP_075548236.1">
    <property type="nucleotide sequence ID" value="NZ_LWCM01000104.1"/>
</dbReference>
<evidence type="ECO:0000256" key="6">
    <source>
        <dbReference type="ARBA" id="ARBA00022989"/>
    </source>
</evidence>
<evidence type="ECO:0000259" key="11">
    <source>
        <dbReference type="Pfam" id="PF02355"/>
    </source>
</evidence>
<dbReference type="HAMAP" id="MF_01464_B">
    <property type="entry name" value="SecF_B"/>
    <property type="match status" value="1"/>
</dbReference>
<evidence type="ECO:0000313" key="12">
    <source>
        <dbReference type="EMBL" id="ORC09460.1"/>
    </source>
</evidence>
<feature type="transmembrane region" description="Helical" evidence="9">
    <location>
        <begin position="293"/>
        <end position="313"/>
    </location>
</feature>
<keyword evidence="4 9" id="KW-0812">Transmembrane</keyword>
<evidence type="ECO:0000256" key="7">
    <source>
        <dbReference type="ARBA" id="ARBA00023010"/>
    </source>
</evidence>
<evidence type="ECO:0000256" key="3">
    <source>
        <dbReference type="ARBA" id="ARBA00022475"/>
    </source>
</evidence>
<dbReference type="FunFam" id="1.20.1640.10:FF:000023">
    <property type="entry name" value="Protein-export membrane protein SecF"/>
    <property type="match status" value="1"/>
</dbReference>
<dbReference type="InterPro" id="IPR005665">
    <property type="entry name" value="SecF_bac"/>
</dbReference>
<feature type="compositionally biased region" description="Basic residues" evidence="10">
    <location>
        <begin position="425"/>
        <end position="434"/>
    </location>
</feature>
<evidence type="ECO:0000256" key="4">
    <source>
        <dbReference type="ARBA" id="ARBA00022692"/>
    </source>
</evidence>
<keyword evidence="3 9" id="KW-1003">Cell membrane</keyword>
<evidence type="ECO:0000313" key="14">
    <source>
        <dbReference type="Proteomes" id="UP000192335"/>
    </source>
</evidence>
<keyword evidence="5 9" id="KW-0653">Protein transport</keyword>
<keyword evidence="7 9" id="KW-0811">Translocation</keyword>
<dbReference type="InterPro" id="IPR022813">
    <property type="entry name" value="SecD/SecF_arch_bac"/>
</dbReference>
<dbReference type="AlphaFoldDB" id="A0A8E2IUG9"/>
<dbReference type="Proteomes" id="UP000271464">
    <property type="component" value="Unassembled WGS sequence"/>
</dbReference>
<dbReference type="GO" id="GO:0015450">
    <property type="term" value="F:protein-transporting ATPase activity"/>
    <property type="evidence" value="ECO:0007669"/>
    <property type="project" value="InterPro"/>
</dbReference>
<sequence length="434" mass="46390">MTSKTKTKTETDTGNAAQGAVELSGPDPDRATSGVQRSFLSRLYTGTGAFEVVGRRKLWYGVSGAIVAIAILSIIVRGFTFGIDFKGGTTVSFPRGDVKVTEVEEVFHKTLGSDPESVVTVGKGASATVQIRSKTLSNAQTEKLRDSLFDAFHPQGADGKPSKKAISDAAVSETWGDQITKKAVIALVVFLVLVAIYITVRYERYMTISAIAAMVFDLTVTAGVYALVGFEVTPATVIGLLTILGFSIYDTVIVFDKVEENTNGFQHTTRRTFAEQANLAVNQTFMRSINTSLISVLPVVALMVVAVWLLGVGTLKDLALVQLIGIIVGTYSSIFFATPLLVTLRERTDLVRTHTRRVLKRRAAASPAAGEQGEDTAAELTESAALEASPQASDHPQKADSKPAVSTKPAPGARPVRPSGTKQRPTGKRNAGRR</sequence>
<comment type="subunit">
    <text evidence="9">Forms a complex with SecD. Part of the essential Sec protein translocation apparatus which comprises SecA, SecYEG and auxiliary proteins SecDF. Other proteins may also be involved.</text>
</comment>
<reference evidence="13 15" key="2">
    <citation type="submission" date="2018-09" db="EMBL/GenBank/DDBJ databases">
        <authorList>
            <person name="Tagini F."/>
        </authorList>
    </citation>
    <scope>NUCLEOTIDE SEQUENCE [LARGE SCALE GENOMIC DNA]</scope>
    <source>
        <strain evidence="13 15">MK4</strain>
    </source>
</reference>
<dbReference type="Pfam" id="PF02355">
    <property type="entry name" value="SecD_SecF_C"/>
    <property type="match status" value="1"/>
</dbReference>
<name>A0A8E2IUG9_9MYCO</name>
<dbReference type="NCBIfam" id="TIGR00966">
    <property type="entry name" value="transloc_SecF"/>
    <property type="match status" value="1"/>
</dbReference>
<evidence type="ECO:0000256" key="9">
    <source>
        <dbReference type="HAMAP-Rule" id="MF_01464"/>
    </source>
</evidence>
<dbReference type="InterPro" id="IPR022646">
    <property type="entry name" value="SecD/SecF_CS"/>
</dbReference>
<dbReference type="EMBL" id="UPHM01000045">
    <property type="protein sequence ID" value="VAZ92225.1"/>
    <property type="molecule type" value="Genomic_DNA"/>
</dbReference>
<feature type="transmembrane region" description="Helical" evidence="9">
    <location>
        <begin position="58"/>
        <end position="79"/>
    </location>
</feature>
<feature type="transmembrane region" description="Helical" evidence="9">
    <location>
        <begin position="183"/>
        <end position="200"/>
    </location>
</feature>
<dbReference type="GeneID" id="66600778"/>
<dbReference type="SUPFAM" id="SSF82866">
    <property type="entry name" value="Multidrug efflux transporter AcrB transmembrane domain"/>
    <property type="match status" value="1"/>
</dbReference>
<gene>
    <name evidence="9" type="primary">secF</name>
    <name evidence="12" type="ORF">B4U45_25535</name>
    <name evidence="13" type="ORF">LAUMK4_02034</name>
</gene>
<comment type="similarity">
    <text evidence="9">Belongs to the SecD/SecF family. SecF subfamily.</text>
</comment>
<feature type="domain" description="Protein export membrane protein SecD/SecF C-terminal" evidence="11">
    <location>
        <begin position="160"/>
        <end position="346"/>
    </location>
</feature>
<evidence type="ECO:0000256" key="8">
    <source>
        <dbReference type="ARBA" id="ARBA00023136"/>
    </source>
</evidence>
<dbReference type="OrthoDB" id="9774769at2"/>
<keyword evidence="2 9" id="KW-0813">Transport</keyword>
<dbReference type="PRINTS" id="PR01755">
    <property type="entry name" value="SECFTRNLCASE"/>
</dbReference>
<dbReference type="GO" id="GO:0005886">
    <property type="term" value="C:plasma membrane"/>
    <property type="evidence" value="ECO:0007669"/>
    <property type="project" value="UniProtKB-SubCell"/>
</dbReference>
<dbReference type="Pfam" id="PF07549">
    <property type="entry name" value="Sec_GG"/>
    <property type="match status" value="1"/>
</dbReference>
<feature type="transmembrane region" description="Helical" evidence="9">
    <location>
        <begin position="234"/>
        <end position="255"/>
    </location>
</feature>